<dbReference type="InterPro" id="IPR042242">
    <property type="entry name" value="RecO_C"/>
</dbReference>
<organism evidence="10 11">
    <name type="scientific">Alkalimonas mucilaginosa</name>
    <dbReference type="NCBI Taxonomy" id="3057676"/>
    <lineage>
        <taxon>Bacteria</taxon>
        <taxon>Pseudomonadati</taxon>
        <taxon>Pseudomonadota</taxon>
        <taxon>Gammaproteobacteria</taxon>
        <taxon>Alkalimonas</taxon>
    </lineage>
</organism>
<evidence type="ECO:0000256" key="3">
    <source>
        <dbReference type="ARBA" id="ARBA00021310"/>
    </source>
</evidence>
<evidence type="ECO:0000256" key="4">
    <source>
        <dbReference type="ARBA" id="ARBA00022763"/>
    </source>
</evidence>
<dbReference type="Pfam" id="PF11967">
    <property type="entry name" value="RecO_N"/>
    <property type="match status" value="1"/>
</dbReference>
<evidence type="ECO:0000256" key="5">
    <source>
        <dbReference type="ARBA" id="ARBA00023172"/>
    </source>
</evidence>
<keyword evidence="4 8" id="KW-0227">DNA damage</keyword>
<comment type="caution">
    <text evidence="10">The sequence shown here is derived from an EMBL/GenBank/DDBJ whole genome shotgun (WGS) entry which is preliminary data.</text>
</comment>
<reference evidence="10 11" key="1">
    <citation type="submission" date="2023-06" db="EMBL/GenBank/DDBJ databases">
        <title>Alkalimonas sp., MEB004 an alkaliphilic bacterium isolated from Lonar Lake, India.</title>
        <authorList>
            <person name="Joshi A."/>
            <person name="Thite S."/>
        </authorList>
    </citation>
    <scope>NUCLEOTIDE SEQUENCE [LARGE SCALE GENOMIC DNA]</scope>
    <source>
        <strain evidence="10 11">MEB004</strain>
    </source>
</reference>
<dbReference type="InterPro" id="IPR003717">
    <property type="entry name" value="RecO"/>
</dbReference>
<dbReference type="Proteomes" id="UP001339167">
    <property type="component" value="Unassembled WGS sequence"/>
</dbReference>
<dbReference type="InterPro" id="IPR012340">
    <property type="entry name" value="NA-bd_OB-fold"/>
</dbReference>
<name>A0ABU7JCV9_9GAMM</name>
<comment type="function">
    <text evidence="1 8">Involved in DNA repair and RecF pathway recombination.</text>
</comment>
<dbReference type="PANTHER" id="PTHR33991">
    <property type="entry name" value="DNA REPAIR PROTEIN RECO"/>
    <property type="match status" value="1"/>
</dbReference>
<dbReference type="SUPFAM" id="SSF57863">
    <property type="entry name" value="ArfGap/RecO-like zinc finger"/>
    <property type="match status" value="1"/>
</dbReference>
<evidence type="ECO:0000256" key="7">
    <source>
        <dbReference type="ARBA" id="ARBA00033409"/>
    </source>
</evidence>
<sequence length="240" mass="27205">MAKTNCQDQWHSAYILHRRPLAEHKVILQLLLPELGRLSAVVRKRTGKQRQPLQPFQLLTLQLGGRSELKTVLKLEEQGPGLQLQGLALFSAFYLNELICRIWPDNLASEQLFLLYQQALQQLTLAQHQASLLEPALRQFEFSLLSELGQPVDWQLDADGLPLLSEQCYLWQHEQGWQPDGRGWQGHVLLRIGQGDWAAADCRLAAKQISRLLLQPWLGDKPLQSRALFQSTAPAGDPSL</sequence>
<dbReference type="PANTHER" id="PTHR33991:SF1">
    <property type="entry name" value="DNA REPAIR PROTEIN RECO"/>
    <property type="match status" value="1"/>
</dbReference>
<evidence type="ECO:0000313" key="10">
    <source>
        <dbReference type="EMBL" id="MEE2023208.1"/>
    </source>
</evidence>
<comment type="similarity">
    <text evidence="2 8">Belongs to the RecO family.</text>
</comment>
<dbReference type="EMBL" id="JAUGZK010000002">
    <property type="protein sequence ID" value="MEE2023208.1"/>
    <property type="molecule type" value="Genomic_DNA"/>
</dbReference>
<dbReference type="Pfam" id="PF02565">
    <property type="entry name" value="RecO_C"/>
    <property type="match status" value="1"/>
</dbReference>
<evidence type="ECO:0000256" key="8">
    <source>
        <dbReference type="HAMAP-Rule" id="MF_00201"/>
    </source>
</evidence>
<protein>
    <recommendedName>
        <fullName evidence="3 8">DNA repair protein RecO</fullName>
    </recommendedName>
    <alternativeName>
        <fullName evidence="7 8">Recombination protein O</fullName>
    </alternativeName>
</protein>
<keyword evidence="5 8" id="KW-0233">DNA recombination</keyword>
<evidence type="ECO:0000259" key="9">
    <source>
        <dbReference type="Pfam" id="PF11967"/>
    </source>
</evidence>
<dbReference type="InterPro" id="IPR037278">
    <property type="entry name" value="ARFGAP/RecO"/>
</dbReference>
<dbReference type="Gene3D" id="1.20.1440.120">
    <property type="entry name" value="Recombination protein O, C-terminal domain"/>
    <property type="match status" value="1"/>
</dbReference>
<proteinExistence type="inferred from homology"/>
<dbReference type="HAMAP" id="MF_00201">
    <property type="entry name" value="RecO"/>
    <property type="match status" value="1"/>
</dbReference>
<feature type="domain" description="DNA replication/recombination mediator RecO N-terminal" evidence="9">
    <location>
        <begin position="12"/>
        <end position="74"/>
    </location>
</feature>
<dbReference type="InterPro" id="IPR022572">
    <property type="entry name" value="DNA_rep/recomb_RecO_N"/>
</dbReference>
<keyword evidence="6 8" id="KW-0234">DNA repair</keyword>
<evidence type="ECO:0000256" key="6">
    <source>
        <dbReference type="ARBA" id="ARBA00023204"/>
    </source>
</evidence>
<evidence type="ECO:0000313" key="11">
    <source>
        <dbReference type="Proteomes" id="UP001339167"/>
    </source>
</evidence>
<gene>
    <name evidence="8" type="primary">recO</name>
    <name evidence="10" type="ORF">QWF21_03045</name>
</gene>
<evidence type="ECO:0000256" key="1">
    <source>
        <dbReference type="ARBA" id="ARBA00003065"/>
    </source>
</evidence>
<keyword evidence="11" id="KW-1185">Reference proteome</keyword>
<dbReference type="SUPFAM" id="SSF50249">
    <property type="entry name" value="Nucleic acid-binding proteins"/>
    <property type="match status" value="1"/>
</dbReference>
<dbReference type="Gene3D" id="2.40.50.140">
    <property type="entry name" value="Nucleic acid-binding proteins"/>
    <property type="match status" value="1"/>
</dbReference>
<evidence type="ECO:0000256" key="2">
    <source>
        <dbReference type="ARBA" id="ARBA00007452"/>
    </source>
</evidence>
<dbReference type="RefSeq" id="WP_330086566.1">
    <property type="nucleotide sequence ID" value="NZ_JAUGZK010000002.1"/>
</dbReference>
<accession>A0ABU7JCV9</accession>